<sequence length="771" mass="87558">MENLFTLRRISTGACLMLALGMGRASAQSYFSSTQEEFGKSRIQYKRFEWLTIRSNNFEFNYYRSGDKIAQNAAKIAEGEYDRITELLGYTPFTTMKIFLYNSPQELEQSNIGLTAPIDLDGSILNLAKSRVQIAYTGNEEQFKQQLIQQIARLFVYDMLYGGSLKEVLQSSLLLTVPEWYMAGISAYISGDNDNPLILDRMRTTILKNKDKKIETIQGKDAEIIGQSIWNYIAVRYGKDNISNILNLTRIIRTEESSITSTLGISYSRFMKEWREYYANSQYASAEEKTPDNSQKKPEISTNNSLVETKQKLELRPGEVDTDNYEFDAENIIKSLAAETAKAKGETTDKTIPKPGRFKETLKIKGPFAYENIVIANDVKSEFLVDPVRRMGMKNTLVMNDLLENHSIKLGLFITPVLRNHDVYLGYNNNVRRVDWGVDIQRRSISLSELDNRSLYLFRPLNINTPQTTVLSIDRRLYYNRFSAFASYPFSQYLKAVISPNLTSTSDIDVSDLGRKNLQSIYLGFRGELVYDNTTPLFSKVLVGTRAKIRLDRSYSFKTSSENFSRMVIDARHYRKLFGSLILAGRLSYSRSLGKAPKVTILGGVENSINRSIEPTNGQAVGVPRDLRDILFYDFAGNLRGFNFAKLYGTSHLLTNLELRLPLAQYVSKGSLTSNFLRNLQFVGFTDVGTAWYGNKGPFNRQNSLNTEIVGGGQNPFRATVTNFKNPFLVGYGFGVRTTILGYFVKADYAWGLEDKEVNPPKLYLSLGYDF</sequence>
<feature type="chain" id="PRO_5037365891" description="Bacterial surface antigen (D15) domain-containing protein" evidence="2">
    <location>
        <begin position="28"/>
        <end position="771"/>
    </location>
</feature>
<accession>A0A916YTG5</accession>
<name>A0A916YTG5_9BACT</name>
<evidence type="ECO:0000256" key="1">
    <source>
        <dbReference type="SAM" id="MobiDB-lite"/>
    </source>
</evidence>
<comment type="caution">
    <text evidence="3">The sequence shown here is derived from an EMBL/GenBank/DDBJ whole genome shotgun (WGS) entry which is preliminary data.</text>
</comment>
<reference evidence="3" key="1">
    <citation type="journal article" date="2014" name="Int. J. Syst. Evol. Microbiol.">
        <title>Complete genome sequence of Corynebacterium casei LMG S-19264T (=DSM 44701T), isolated from a smear-ripened cheese.</title>
        <authorList>
            <consortium name="US DOE Joint Genome Institute (JGI-PGF)"/>
            <person name="Walter F."/>
            <person name="Albersmeier A."/>
            <person name="Kalinowski J."/>
            <person name="Ruckert C."/>
        </authorList>
    </citation>
    <scope>NUCLEOTIDE SEQUENCE</scope>
    <source>
        <strain evidence="3">CGMCC 1.15958</strain>
    </source>
</reference>
<feature type="region of interest" description="Disordered" evidence="1">
    <location>
        <begin position="286"/>
        <end position="313"/>
    </location>
</feature>
<evidence type="ECO:0000313" key="4">
    <source>
        <dbReference type="Proteomes" id="UP000609064"/>
    </source>
</evidence>
<reference evidence="3" key="2">
    <citation type="submission" date="2020-09" db="EMBL/GenBank/DDBJ databases">
        <authorList>
            <person name="Sun Q."/>
            <person name="Zhou Y."/>
        </authorList>
    </citation>
    <scope>NUCLEOTIDE SEQUENCE</scope>
    <source>
        <strain evidence="3">CGMCC 1.15958</strain>
    </source>
</reference>
<dbReference type="Proteomes" id="UP000609064">
    <property type="component" value="Unassembled WGS sequence"/>
</dbReference>
<evidence type="ECO:0000256" key="2">
    <source>
        <dbReference type="SAM" id="SignalP"/>
    </source>
</evidence>
<evidence type="ECO:0008006" key="5">
    <source>
        <dbReference type="Google" id="ProtNLM"/>
    </source>
</evidence>
<dbReference type="RefSeq" id="WP_229250668.1">
    <property type="nucleotide sequence ID" value="NZ_BMKK01000005.1"/>
</dbReference>
<feature type="signal peptide" evidence="2">
    <location>
        <begin position="1"/>
        <end position="27"/>
    </location>
</feature>
<feature type="compositionally biased region" description="Basic and acidic residues" evidence="1">
    <location>
        <begin position="286"/>
        <end position="299"/>
    </location>
</feature>
<dbReference type="EMBL" id="BMKK01000005">
    <property type="protein sequence ID" value="GGD60935.1"/>
    <property type="molecule type" value="Genomic_DNA"/>
</dbReference>
<keyword evidence="4" id="KW-1185">Reference proteome</keyword>
<gene>
    <name evidence="3" type="ORF">GCM10011514_26180</name>
</gene>
<organism evidence="3 4">
    <name type="scientific">Emticicia aquatilis</name>
    <dbReference type="NCBI Taxonomy" id="1537369"/>
    <lineage>
        <taxon>Bacteria</taxon>
        <taxon>Pseudomonadati</taxon>
        <taxon>Bacteroidota</taxon>
        <taxon>Cytophagia</taxon>
        <taxon>Cytophagales</taxon>
        <taxon>Leadbetterellaceae</taxon>
        <taxon>Emticicia</taxon>
    </lineage>
</organism>
<protein>
    <recommendedName>
        <fullName evidence="5">Bacterial surface antigen (D15) domain-containing protein</fullName>
    </recommendedName>
</protein>
<dbReference type="Gene3D" id="2.40.160.50">
    <property type="entry name" value="membrane protein fhac: a member of the omp85/tpsb transporter family"/>
    <property type="match status" value="1"/>
</dbReference>
<proteinExistence type="predicted"/>
<evidence type="ECO:0000313" key="3">
    <source>
        <dbReference type="EMBL" id="GGD60935.1"/>
    </source>
</evidence>
<keyword evidence="2" id="KW-0732">Signal</keyword>
<dbReference type="AlphaFoldDB" id="A0A916YTG5"/>